<comment type="caution">
    <text evidence="1">The sequence shown here is derived from an EMBL/GenBank/DDBJ whole genome shotgun (WGS) entry which is preliminary data.</text>
</comment>
<dbReference type="RefSeq" id="WP_307332262.1">
    <property type="nucleotide sequence ID" value="NZ_JAUSUG010000036.1"/>
</dbReference>
<proteinExistence type="predicted"/>
<reference evidence="1 2" key="1">
    <citation type="submission" date="2023-07" db="EMBL/GenBank/DDBJ databases">
        <title>Genomic Encyclopedia of Type Strains, Phase IV (KMG-IV): sequencing the most valuable type-strain genomes for metagenomic binning, comparative biology and taxonomic classification.</title>
        <authorList>
            <person name="Goeker M."/>
        </authorList>
    </citation>
    <scope>NUCLEOTIDE SEQUENCE [LARGE SCALE GENOMIC DNA]</scope>
    <source>
        <strain evidence="1 2">DSM 9768</strain>
    </source>
</reference>
<accession>A0ABU0A2Z7</accession>
<organism evidence="1 2">
    <name type="scientific">Evansella vedderi</name>
    <dbReference type="NCBI Taxonomy" id="38282"/>
    <lineage>
        <taxon>Bacteria</taxon>
        <taxon>Bacillati</taxon>
        <taxon>Bacillota</taxon>
        <taxon>Bacilli</taxon>
        <taxon>Bacillales</taxon>
        <taxon>Bacillaceae</taxon>
        <taxon>Evansella</taxon>
    </lineage>
</organism>
<protein>
    <submittedName>
        <fullName evidence="1">Uncharacterized protein</fullName>
    </submittedName>
</protein>
<name>A0ABU0A2Z7_9BACI</name>
<gene>
    <name evidence="1" type="ORF">J2S74_005326</name>
</gene>
<dbReference type="InterPro" id="IPR020115">
    <property type="entry name" value="Fin"/>
</dbReference>
<keyword evidence="2" id="KW-1185">Reference proteome</keyword>
<dbReference type="Proteomes" id="UP001230005">
    <property type="component" value="Unassembled WGS sequence"/>
</dbReference>
<dbReference type="Pfam" id="PF10955">
    <property type="entry name" value="Fin"/>
    <property type="match status" value="1"/>
</dbReference>
<sequence>MAIHYYCRHCSKDVGKLSQWQADDNQLGFSQLSEEERKEMIEYDSQGHIQVKVICEDCETTLREHPDYHAYETFLH</sequence>
<evidence type="ECO:0000313" key="2">
    <source>
        <dbReference type="Proteomes" id="UP001230005"/>
    </source>
</evidence>
<evidence type="ECO:0000313" key="1">
    <source>
        <dbReference type="EMBL" id="MDQ0257863.1"/>
    </source>
</evidence>
<dbReference type="EMBL" id="JAUSUG010000036">
    <property type="protein sequence ID" value="MDQ0257863.1"/>
    <property type="molecule type" value="Genomic_DNA"/>
</dbReference>